<protein>
    <submittedName>
        <fullName evidence="2">Uncharacterized protein</fullName>
    </submittedName>
</protein>
<sequence>MRDRDRLREPPRGSETAVREELEPEREGLGDMSQHCQMLPVLAARAQCRPQQLRARTRL</sequence>
<name>A0ABQ7QP73_PLUXY</name>
<evidence type="ECO:0000256" key="1">
    <source>
        <dbReference type="SAM" id="MobiDB-lite"/>
    </source>
</evidence>
<feature type="region of interest" description="Disordered" evidence="1">
    <location>
        <begin position="1"/>
        <end position="30"/>
    </location>
</feature>
<organism evidence="2 3">
    <name type="scientific">Plutella xylostella</name>
    <name type="common">Diamondback moth</name>
    <name type="synonym">Plutella maculipennis</name>
    <dbReference type="NCBI Taxonomy" id="51655"/>
    <lineage>
        <taxon>Eukaryota</taxon>
        <taxon>Metazoa</taxon>
        <taxon>Ecdysozoa</taxon>
        <taxon>Arthropoda</taxon>
        <taxon>Hexapoda</taxon>
        <taxon>Insecta</taxon>
        <taxon>Pterygota</taxon>
        <taxon>Neoptera</taxon>
        <taxon>Endopterygota</taxon>
        <taxon>Lepidoptera</taxon>
        <taxon>Glossata</taxon>
        <taxon>Ditrysia</taxon>
        <taxon>Yponomeutoidea</taxon>
        <taxon>Plutellidae</taxon>
        <taxon>Plutella</taxon>
    </lineage>
</organism>
<evidence type="ECO:0000313" key="2">
    <source>
        <dbReference type="EMBL" id="KAG7306854.1"/>
    </source>
</evidence>
<feature type="compositionally biased region" description="Basic and acidic residues" evidence="1">
    <location>
        <begin position="1"/>
        <end position="29"/>
    </location>
</feature>
<dbReference type="Proteomes" id="UP000823941">
    <property type="component" value="Chromosome 11"/>
</dbReference>
<reference evidence="2 3" key="1">
    <citation type="submission" date="2021-06" db="EMBL/GenBank/DDBJ databases">
        <title>A haploid diamondback moth (Plutella xylostella L.) genome assembly resolves 31 chromosomes and identifies a diamide resistance mutation.</title>
        <authorList>
            <person name="Ward C.M."/>
            <person name="Perry K.D."/>
            <person name="Baker G."/>
            <person name="Powis K."/>
            <person name="Heckel D.G."/>
            <person name="Baxter S.W."/>
        </authorList>
    </citation>
    <scope>NUCLEOTIDE SEQUENCE [LARGE SCALE GENOMIC DNA]</scope>
    <source>
        <strain evidence="2 3">LV</strain>
        <tissue evidence="2">Single pupa</tissue>
    </source>
</reference>
<dbReference type="EMBL" id="JAHIBW010000011">
    <property type="protein sequence ID" value="KAG7306854.1"/>
    <property type="molecule type" value="Genomic_DNA"/>
</dbReference>
<evidence type="ECO:0000313" key="3">
    <source>
        <dbReference type="Proteomes" id="UP000823941"/>
    </source>
</evidence>
<comment type="caution">
    <text evidence="2">The sequence shown here is derived from an EMBL/GenBank/DDBJ whole genome shotgun (WGS) entry which is preliminary data.</text>
</comment>
<keyword evidence="3" id="KW-1185">Reference proteome</keyword>
<proteinExistence type="predicted"/>
<gene>
    <name evidence="2" type="ORF">JYU34_008320</name>
</gene>
<accession>A0ABQ7QP73</accession>